<dbReference type="SUPFAM" id="SSF49354">
    <property type="entry name" value="PapD-like"/>
    <property type="match status" value="1"/>
</dbReference>
<evidence type="ECO:0000256" key="1">
    <source>
        <dbReference type="ARBA" id="ARBA00004211"/>
    </source>
</evidence>
<dbReference type="Pfam" id="PF00635">
    <property type="entry name" value="Motile_Sperm"/>
    <property type="match status" value="1"/>
</dbReference>
<evidence type="ECO:0000313" key="13">
    <source>
        <dbReference type="Proteomes" id="UP001372834"/>
    </source>
</evidence>
<keyword evidence="12" id="KW-1185">Reference proteome</keyword>
<comment type="caution">
    <text evidence="11">The sequence shown here is derived from an EMBL/GenBank/DDBJ whole genome shotgun (WGS) entry which is preliminary data.</text>
</comment>
<feature type="transmembrane region" description="Helical" evidence="8">
    <location>
        <begin position="225"/>
        <end position="244"/>
    </location>
</feature>
<evidence type="ECO:0000256" key="5">
    <source>
        <dbReference type="ARBA" id="ARBA00023054"/>
    </source>
</evidence>
<dbReference type="EMBL" id="JAWJWF010000045">
    <property type="protein sequence ID" value="KAK6627462.1"/>
    <property type="molecule type" value="Genomic_DNA"/>
</dbReference>
<comment type="similarity">
    <text evidence="2">Belongs to the VAMP-associated protein (VAP) (TC 9.B.17) family.</text>
</comment>
<dbReference type="AlphaFoldDB" id="A0AAN8PZT4"/>
<reference evidence="11 13" key="1">
    <citation type="submission" date="2023-10" db="EMBL/GenBank/DDBJ databases">
        <title>Genomes of two closely related lineages of the louse Polyplax serrata with different host specificities.</title>
        <authorList>
            <person name="Martinu J."/>
            <person name="Tarabai H."/>
            <person name="Stefka J."/>
            <person name="Hypsa V."/>
        </authorList>
    </citation>
    <scope>NUCLEOTIDE SEQUENCE [LARGE SCALE GENOMIC DNA]</scope>
    <source>
        <strain evidence="10">98ZLc_SE</strain>
        <strain evidence="11">HR10_N</strain>
    </source>
</reference>
<keyword evidence="6 8" id="KW-0472">Membrane</keyword>
<proteinExistence type="inferred from homology"/>
<evidence type="ECO:0000313" key="10">
    <source>
        <dbReference type="EMBL" id="KAK6627462.1"/>
    </source>
</evidence>
<sequence length="245" mass="27837">MAKPQQVLLIEPSSELRFRGPFTTPVTSFMKLTNPIDKKVCFKIKTTAPKKYCVRPNSGVLDPNSKVEIAVSLQPFDFDPNEKNKHKFMVLTMIAPEGTSFDNVWQDVNPDCLMDSKLKCVFEMPVENNETAGDSAMEDTLIVQEKLKKSQVKPSFKSTTEFSPELGKVQSDVKNFKMEESSLRQENVELKEEVMRLRLLMQNESETVHPSALGLHENNPSMNRMYIVLAVVMGVFGFLLGKFFF</sequence>
<protein>
    <recommendedName>
        <fullName evidence="9">MSP domain-containing protein</fullName>
    </recommendedName>
</protein>
<dbReference type="GO" id="GO:0061817">
    <property type="term" value="P:endoplasmic reticulum-plasma membrane tethering"/>
    <property type="evidence" value="ECO:0007669"/>
    <property type="project" value="TreeGrafter"/>
</dbReference>
<feature type="coiled-coil region" evidence="7">
    <location>
        <begin position="173"/>
        <end position="207"/>
    </location>
</feature>
<comment type="subcellular location">
    <subcellularLocation>
        <location evidence="1">Membrane</location>
        <topology evidence="1">Single-pass type IV membrane protein</topology>
    </subcellularLocation>
</comment>
<dbReference type="PANTHER" id="PTHR10809">
    <property type="entry name" value="VESICLE-ASSOCIATED MEMBRANE PROTEIN-ASSOCIATED PROTEIN"/>
    <property type="match status" value="1"/>
</dbReference>
<dbReference type="InterPro" id="IPR000535">
    <property type="entry name" value="MSP_dom"/>
</dbReference>
<feature type="domain" description="MSP" evidence="9">
    <location>
        <begin position="7"/>
        <end position="123"/>
    </location>
</feature>
<dbReference type="EMBL" id="JAWJWE010000036">
    <property type="protein sequence ID" value="KAK6628878.1"/>
    <property type="molecule type" value="Genomic_DNA"/>
</dbReference>
<evidence type="ECO:0000256" key="4">
    <source>
        <dbReference type="ARBA" id="ARBA00022989"/>
    </source>
</evidence>
<keyword evidence="4 8" id="KW-1133">Transmembrane helix</keyword>
<dbReference type="InterPro" id="IPR013783">
    <property type="entry name" value="Ig-like_fold"/>
</dbReference>
<dbReference type="Gene3D" id="2.60.40.10">
    <property type="entry name" value="Immunoglobulins"/>
    <property type="match status" value="1"/>
</dbReference>
<name>A0AAN8PZT4_POLSC</name>
<evidence type="ECO:0000256" key="3">
    <source>
        <dbReference type="ARBA" id="ARBA00022692"/>
    </source>
</evidence>
<accession>A0AAN8PZT4</accession>
<dbReference type="GO" id="GO:0005789">
    <property type="term" value="C:endoplasmic reticulum membrane"/>
    <property type="evidence" value="ECO:0007669"/>
    <property type="project" value="InterPro"/>
</dbReference>
<dbReference type="PANTHER" id="PTHR10809:SF6">
    <property type="entry name" value="AT11025P-RELATED"/>
    <property type="match status" value="1"/>
</dbReference>
<dbReference type="PROSITE" id="PS50202">
    <property type="entry name" value="MSP"/>
    <property type="match status" value="1"/>
</dbReference>
<evidence type="ECO:0000256" key="6">
    <source>
        <dbReference type="ARBA" id="ARBA00023136"/>
    </source>
</evidence>
<evidence type="ECO:0000259" key="9">
    <source>
        <dbReference type="PROSITE" id="PS50202"/>
    </source>
</evidence>
<dbReference type="GO" id="GO:0090158">
    <property type="term" value="P:endoplasmic reticulum membrane organization"/>
    <property type="evidence" value="ECO:0007669"/>
    <property type="project" value="TreeGrafter"/>
</dbReference>
<dbReference type="GO" id="GO:0005886">
    <property type="term" value="C:plasma membrane"/>
    <property type="evidence" value="ECO:0007669"/>
    <property type="project" value="TreeGrafter"/>
</dbReference>
<dbReference type="Proteomes" id="UP001359485">
    <property type="component" value="Unassembled WGS sequence"/>
</dbReference>
<gene>
    <name evidence="11" type="ORF">RUM43_002695</name>
    <name evidence="10" type="ORF">RUM44_009939</name>
</gene>
<evidence type="ECO:0000313" key="12">
    <source>
        <dbReference type="Proteomes" id="UP001359485"/>
    </source>
</evidence>
<evidence type="ECO:0000256" key="7">
    <source>
        <dbReference type="SAM" id="Coils"/>
    </source>
</evidence>
<dbReference type="PIRSF" id="PIRSF019693">
    <property type="entry name" value="VAMP-associated"/>
    <property type="match status" value="1"/>
</dbReference>
<organism evidence="11 13">
    <name type="scientific">Polyplax serrata</name>
    <name type="common">Common mouse louse</name>
    <dbReference type="NCBI Taxonomy" id="468196"/>
    <lineage>
        <taxon>Eukaryota</taxon>
        <taxon>Metazoa</taxon>
        <taxon>Ecdysozoa</taxon>
        <taxon>Arthropoda</taxon>
        <taxon>Hexapoda</taxon>
        <taxon>Insecta</taxon>
        <taxon>Pterygota</taxon>
        <taxon>Neoptera</taxon>
        <taxon>Paraneoptera</taxon>
        <taxon>Psocodea</taxon>
        <taxon>Troctomorpha</taxon>
        <taxon>Phthiraptera</taxon>
        <taxon>Anoplura</taxon>
        <taxon>Polyplacidae</taxon>
        <taxon>Polyplax</taxon>
    </lineage>
</organism>
<dbReference type="InterPro" id="IPR016763">
    <property type="entry name" value="VAP"/>
</dbReference>
<evidence type="ECO:0000256" key="2">
    <source>
        <dbReference type="ARBA" id="ARBA00008932"/>
    </source>
</evidence>
<evidence type="ECO:0000313" key="11">
    <source>
        <dbReference type="EMBL" id="KAK6628878.1"/>
    </source>
</evidence>
<dbReference type="GO" id="GO:0033149">
    <property type="term" value="F:FFAT motif binding"/>
    <property type="evidence" value="ECO:0007669"/>
    <property type="project" value="TreeGrafter"/>
</dbReference>
<keyword evidence="5 7" id="KW-0175">Coiled coil</keyword>
<dbReference type="Proteomes" id="UP001372834">
    <property type="component" value="Unassembled WGS sequence"/>
</dbReference>
<evidence type="ECO:0000256" key="8">
    <source>
        <dbReference type="SAM" id="Phobius"/>
    </source>
</evidence>
<dbReference type="FunFam" id="2.60.40.10:FF:000334">
    <property type="entry name" value="vesicle-associated membrane protein-associated protein A isoform X1"/>
    <property type="match status" value="1"/>
</dbReference>
<dbReference type="InterPro" id="IPR008962">
    <property type="entry name" value="PapD-like_sf"/>
</dbReference>
<keyword evidence="3 8" id="KW-0812">Transmembrane</keyword>